<dbReference type="PANTHER" id="PTHR37946:SF1">
    <property type="entry name" value="SLL1969 PROTEIN"/>
    <property type="match status" value="1"/>
</dbReference>
<feature type="signal peptide" evidence="1">
    <location>
        <begin position="1"/>
        <end position="21"/>
    </location>
</feature>
<comment type="caution">
    <text evidence="3">The sequence shown here is derived from an EMBL/GenBank/DDBJ whole genome shotgun (WGS) entry which is preliminary data.</text>
</comment>
<evidence type="ECO:0000259" key="2">
    <source>
        <dbReference type="Pfam" id="PF00561"/>
    </source>
</evidence>
<dbReference type="PANTHER" id="PTHR37946">
    <property type="entry name" value="SLL1969 PROTEIN"/>
    <property type="match status" value="1"/>
</dbReference>
<keyword evidence="4" id="KW-1185">Reference proteome</keyword>
<name>A0ABY1P642_9RHOB</name>
<reference evidence="3 4" key="1">
    <citation type="submission" date="2017-05" db="EMBL/GenBank/DDBJ databases">
        <authorList>
            <person name="Varghese N."/>
            <person name="Submissions S."/>
        </authorList>
    </citation>
    <scope>NUCLEOTIDE SEQUENCE [LARGE SCALE GENOMIC DNA]</scope>
    <source>
        <strain evidence="3 4">DSM 29734</strain>
    </source>
</reference>
<evidence type="ECO:0000313" key="3">
    <source>
        <dbReference type="EMBL" id="SMP26461.1"/>
    </source>
</evidence>
<dbReference type="GO" id="GO:0016787">
    <property type="term" value="F:hydrolase activity"/>
    <property type="evidence" value="ECO:0007669"/>
    <property type="project" value="UniProtKB-KW"/>
</dbReference>
<evidence type="ECO:0000313" key="4">
    <source>
        <dbReference type="Proteomes" id="UP001157961"/>
    </source>
</evidence>
<dbReference type="Proteomes" id="UP001157961">
    <property type="component" value="Unassembled WGS sequence"/>
</dbReference>
<dbReference type="Pfam" id="PF00561">
    <property type="entry name" value="Abhydrolase_1"/>
    <property type="match status" value="1"/>
</dbReference>
<evidence type="ECO:0000256" key="1">
    <source>
        <dbReference type="SAM" id="SignalP"/>
    </source>
</evidence>
<gene>
    <name evidence="3" type="ORF">SAMN06265373_105247</name>
</gene>
<dbReference type="EMBL" id="FXTY01000005">
    <property type="protein sequence ID" value="SMP26461.1"/>
    <property type="molecule type" value="Genomic_DNA"/>
</dbReference>
<protein>
    <submittedName>
        <fullName evidence="3">Triacylglycerol esterase/lipase EstA, alpha/beta hydrolase fold</fullName>
    </submittedName>
</protein>
<keyword evidence="1" id="KW-0732">Signal</keyword>
<dbReference type="RefSeq" id="WP_283426653.1">
    <property type="nucleotide sequence ID" value="NZ_FXTY01000005.1"/>
</dbReference>
<proteinExistence type="predicted"/>
<sequence length="294" mass="32450">MVRFLKIAAALAFGWSTQSLAEQPAVEADFEPQECVILLHGLARSESSFVLMELALERYGYKVVRLGYPSTKKEIESLADMTLPKAVAQCGWTKVHFVTHSMGGILTRVWLEAHRPPELGRVVMLGPPNQGSELVDEFSYLEPFVWLNGPAGMQLGTDGLPANLPAVDFELGVIAGDKSLNPYYSSLIAGPDDGKVSVKSTKVDGMSDHIVLPVTHTFMMNNPMVIVQVREFLEHGKFDHALEWGDADATLRELQRLIDVDGDPEAKQEDDLWNRIWSEIMGPNSADQSGVTKD</sequence>
<dbReference type="SUPFAM" id="SSF53474">
    <property type="entry name" value="alpha/beta-Hydrolases"/>
    <property type="match status" value="1"/>
</dbReference>
<dbReference type="Gene3D" id="3.40.50.1820">
    <property type="entry name" value="alpha/beta hydrolase"/>
    <property type="match status" value="1"/>
</dbReference>
<dbReference type="InterPro" id="IPR000073">
    <property type="entry name" value="AB_hydrolase_1"/>
</dbReference>
<accession>A0ABY1P642</accession>
<keyword evidence="3" id="KW-0378">Hydrolase</keyword>
<feature type="domain" description="AB hydrolase-1" evidence="2">
    <location>
        <begin position="36"/>
        <end position="133"/>
    </location>
</feature>
<dbReference type="InterPro" id="IPR029058">
    <property type="entry name" value="AB_hydrolase_fold"/>
</dbReference>
<feature type="chain" id="PRO_5047035708" evidence="1">
    <location>
        <begin position="22"/>
        <end position="294"/>
    </location>
</feature>
<organism evidence="3 4">
    <name type="scientific">Shimia sagamensis</name>
    <dbReference type="NCBI Taxonomy" id="1566352"/>
    <lineage>
        <taxon>Bacteria</taxon>
        <taxon>Pseudomonadati</taxon>
        <taxon>Pseudomonadota</taxon>
        <taxon>Alphaproteobacteria</taxon>
        <taxon>Rhodobacterales</taxon>
        <taxon>Roseobacteraceae</taxon>
    </lineage>
</organism>